<dbReference type="PIRSF" id="PIRSF026426">
    <property type="entry name" value="DUF1499"/>
    <property type="match status" value="1"/>
</dbReference>
<evidence type="ECO:0000313" key="2">
    <source>
        <dbReference type="Proteomes" id="UP000192907"/>
    </source>
</evidence>
<gene>
    <name evidence="1" type="ORF">SAMN06296036_10575</name>
</gene>
<dbReference type="Proteomes" id="UP000192907">
    <property type="component" value="Unassembled WGS sequence"/>
</dbReference>
<dbReference type="Pfam" id="PF07386">
    <property type="entry name" value="DUF1499"/>
    <property type="match status" value="1"/>
</dbReference>
<name>A0A1Y6BJM8_9BACT</name>
<dbReference type="AlphaFoldDB" id="A0A1Y6BJM8"/>
<reference evidence="2" key="1">
    <citation type="submission" date="2017-04" db="EMBL/GenBank/DDBJ databases">
        <authorList>
            <person name="Varghese N."/>
            <person name="Submissions S."/>
        </authorList>
    </citation>
    <scope>NUCLEOTIDE SEQUENCE [LARGE SCALE GENOMIC DNA]</scope>
    <source>
        <strain evidence="2">RKEM611</strain>
    </source>
</reference>
<dbReference type="RefSeq" id="WP_200820683.1">
    <property type="nucleotide sequence ID" value="NZ_FWZT01000005.1"/>
</dbReference>
<proteinExistence type="predicted"/>
<keyword evidence="2" id="KW-1185">Reference proteome</keyword>
<sequence>MNRMTPDQAKQWTGLKEGKLNRCPDMKNCVCSQHQDKFYIEPFKVAGDNPLYKVRQLVASSDGYKIEADSGNYLHVTYTSGLMKFVDDVEFLAEPDKGLIHVRSASRLGYWDLGANRKRVEDLRKKLES</sequence>
<dbReference type="PANTHER" id="PTHR34801">
    <property type="entry name" value="EXPRESSED PROTEIN"/>
    <property type="match status" value="1"/>
</dbReference>
<dbReference type="PANTHER" id="PTHR34801:SF6">
    <property type="entry name" value="SLL1620 PROTEIN"/>
    <property type="match status" value="1"/>
</dbReference>
<evidence type="ECO:0000313" key="1">
    <source>
        <dbReference type="EMBL" id="SMF11330.1"/>
    </source>
</evidence>
<dbReference type="EMBL" id="FWZT01000005">
    <property type="protein sequence ID" value="SMF11330.1"/>
    <property type="molecule type" value="Genomic_DNA"/>
</dbReference>
<dbReference type="STRING" id="1513793.SAMN06296036_10575"/>
<accession>A0A1Y6BJM8</accession>
<dbReference type="InterPro" id="IPR010865">
    <property type="entry name" value="DUF1499"/>
</dbReference>
<protein>
    <submittedName>
        <fullName evidence="1">Uncharacterized conserved protein, DUF1499 family</fullName>
    </submittedName>
</protein>
<organism evidence="1 2">
    <name type="scientific">Pseudobacteriovorax antillogorgiicola</name>
    <dbReference type="NCBI Taxonomy" id="1513793"/>
    <lineage>
        <taxon>Bacteria</taxon>
        <taxon>Pseudomonadati</taxon>
        <taxon>Bdellovibrionota</taxon>
        <taxon>Oligoflexia</taxon>
        <taxon>Oligoflexales</taxon>
        <taxon>Pseudobacteriovoracaceae</taxon>
        <taxon>Pseudobacteriovorax</taxon>
    </lineage>
</organism>